<keyword evidence="3" id="KW-0808">Transferase</keyword>
<reference evidence="3 4" key="1">
    <citation type="journal article" date="2013" name="Genome Biol.">
        <title>Comparative genomics of the core and accessory genomes of 48 Sinorhizobium strains comprising five genospecies.</title>
        <authorList>
            <person name="Sugawara M."/>
            <person name="Epstein B."/>
            <person name="Badgley B.D."/>
            <person name="Unno T."/>
            <person name="Xu L."/>
            <person name="Reese J."/>
            <person name="Gyaneshwar P."/>
            <person name="Denny R."/>
            <person name="Mudge J."/>
            <person name="Bharti A.K."/>
            <person name="Farmer A.D."/>
            <person name="May G.D."/>
            <person name="Woodward J.E."/>
            <person name="Medigue C."/>
            <person name="Vallenet D."/>
            <person name="Lajus A."/>
            <person name="Rouy Z."/>
            <person name="Martinez-Vaz B."/>
            <person name="Tiffin P."/>
            <person name="Young N.D."/>
            <person name="Sadowsky M.J."/>
        </authorList>
    </citation>
    <scope>NUCLEOTIDE SEQUENCE [LARGE SCALE GENOMIC DNA]</scope>
    <source>
        <strain evidence="3 4">USDA4894</strain>
    </source>
</reference>
<dbReference type="GO" id="GO:0008483">
    <property type="term" value="F:transaminase activity"/>
    <property type="evidence" value="ECO:0007669"/>
    <property type="project" value="UniProtKB-KW"/>
</dbReference>
<dbReference type="InterPro" id="IPR015421">
    <property type="entry name" value="PyrdxlP-dep_Trfase_major"/>
</dbReference>
<keyword evidence="3" id="KW-0032">Aminotransferase</keyword>
<dbReference type="RefSeq" id="WP_153439861.1">
    <property type="nucleotide sequence ID" value="NZ_CP121660.1"/>
</dbReference>
<dbReference type="AlphaFoldDB" id="A0A6N7LDJ8"/>
<evidence type="ECO:0000256" key="1">
    <source>
        <dbReference type="ARBA" id="ARBA00037999"/>
    </source>
</evidence>
<dbReference type="Gene3D" id="3.40.640.10">
    <property type="entry name" value="Type I PLP-dependent aspartate aminotransferase-like (Major domain)"/>
    <property type="match status" value="1"/>
</dbReference>
<protein>
    <submittedName>
        <fullName evidence="3">Aminotransferase class I/II-fold pyridoxal phosphate-dependent enzyme</fullName>
    </submittedName>
</protein>
<evidence type="ECO:0000313" key="3">
    <source>
        <dbReference type="EMBL" id="MQX15927.1"/>
    </source>
</evidence>
<dbReference type="Pfam" id="PF01041">
    <property type="entry name" value="DegT_DnrJ_EryC1"/>
    <property type="match status" value="1"/>
</dbReference>
<dbReference type="PANTHER" id="PTHR30244">
    <property type="entry name" value="TRANSAMINASE"/>
    <property type="match status" value="1"/>
</dbReference>
<dbReference type="InterPro" id="IPR015422">
    <property type="entry name" value="PyrdxlP-dep_Trfase_small"/>
</dbReference>
<dbReference type="EMBL" id="WITC01000057">
    <property type="protein sequence ID" value="MQX15927.1"/>
    <property type="molecule type" value="Genomic_DNA"/>
</dbReference>
<keyword evidence="2" id="KW-0663">Pyridoxal phosphate</keyword>
<sequence length="412" mass="45292">MRVNYGQAVYGEKEIAAVVDAMRTSTQMGRAVRGMEERVAALFAKRHGIMVNSGSSANYLAVEMLQLPQGAEVITPALTFATTVAPIVRAGLVPAFVDAAEATYNIDVDAIERMISPKTRAVMIPSLIGNLPDWDRIRAIADAHGLFVVEDSCDTLGATIKGASTGKRSDISTTSFYGSHVITAAGNGGMLCVNDDELARRARLMRSWGRTSSLFVDSESVENRFNVDIDGFSYDAKFVFEALGFNLEPSEMGAAFGLVQLDRLEENIAARERNFAAQLAFFKQYEDWFILPRQLPESRTGWLAFPLTVRPDAPFTRRDMQIFLERRDIQTRPVFTGNILRQPAMQGVNRRVSQEGYPVADAVMRGGILLACHHGLTSEQLDHIHSSFCEFADSFSAKPKVRIPLQAGATGI</sequence>
<dbReference type="CDD" id="cd00616">
    <property type="entry name" value="AHBA_syn"/>
    <property type="match status" value="1"/>
</dbReference>
<dbReference type="GO" id="GO:0000271">
    <property type="term" value="P:polysaccharide biosynthetic process"/>
    <property type="evidence" value="ECO:0007669"/>
    <property type="project" value="TreeGrafter"/>
</dbReference>
<accession>A0A6N7LDJ8</accession>
<dbReference type="PIRSF" id="PIRSF000390">
    <property type="entry name" value="PLP_StrS"/>
    <property type="match status" value="1"/>
</dbReference>
<evidence type="ECO:0000313" key="4">
    <source>
        <dbReference type="Proteomes" id="UP000439983"/>
    </source>
</evidence>
<dbReference type="Gene3D" id="3.90.1150.10">
    <property type="entry name" value="Aspartate Aminotransferase, domain 1"/>
    <property type="match status" value="1"/>
</dbReference>
<dbReference type="InterPro" id="IPR015424">
    <property type="entry name" value="PyrdxlP-dep_Trfase"/>
</dbReference>
<gene>
    <name evidence="3" type="ORF">GHK62_14525</name>
</gene>
<dbReference type="SUPFAM" id="SSF53383">
    <property type="entry name" value="PLP-dependent transferases"/>
    <property type="match status" value="1"/>
</dbReference>
<dbReference type="PANTHER" id="PTHR30244:SF34">
    <property type="entry name" value="DTDP-4-AMINO-4,6-DIDEOXYGALACTOSE TRANSAMINASE"/>
    <property type="match status" value="1"/>
</dbReference>
<evidence type="ECO:0000256" key="2">
    <source>
        <dbReference type="RuleBase" id="RU004508"/>
    </source>
</evidence>
<name>A0A6N7LDJ8_SINTE</name>
<dbReference type="GO" id="GO:0030170">
    <property type="term" value="F:pyridoxal phosphate binding"/>
    <property type="evidence" value="ECO:0007669"/>
    <property type="project" value="TreeGrafter"/>
</dbReference>
<proteinExistence type="inferred from homology"/>
<organism evidence="3 4">
    <name type="scientific">Sinorhizobium terangae</name>
    <dbReference type="NCBI Taxonomy" id="110322"/>
    <lineage>
        <taxon>Bacteria</taxon>
        <taxon>Pseudomonadati</taxon>
        <taxon>Pseudomonadota</taxon>
        <taxon>Alphaproteobacteria</taxon>
        <taxon>Hyphomicrobiales</taxon>
        <taxon>Rhizobiaceae</taxon>
        <taxon>Sinorhizobium/Ensifer group</taxon>
        <taxon>Sinorhizobium</taxon>
    </lineage>
</organism>
<dbReference type="Proteomes" id="UP000439983">
    <property type="component" value="Unassembled WGS sequence"/>
</dbReference>
<dbReference type="InterPro" id="IPR000653">
    <property type="entry name" value="DegT/StrS_aminotransferase"/>
</dbReference>
<dbReference type="OrthoDB" id="9768668at2"/>
<keyword evidence="4" id="KW-1185">Reference proteome</keyword>
<comment type="similarity">
    <text evidence="1 2">Belongs to the DegT/DnrJ/EryC1 family.</text>
</comment>
<comment type="caution">
    <text evidence="3">The sequence shown here is derived from an EMBL/GenBank/DDBJ whole genome shotgun (WGS) entry which is preliminary data.</text>
</comment>